<reference evidence="1" key="1">
    <citation type="submission" date="2021-01" db="EMBL/GenBank/DDBJ databases">
        <title>Tabrizicola alba sp. nov. a motile alkaliphilic bacterium isolated from a soda lake.</title>
        <authorList>
            <person name="Szuroczki S."/>
            <person name="Abbaszade G."/>
            <person name="Schumann P."/>
            <person name="Toth E."/>
        </authorList>
    </citation>
    <scope>NUCLEOTIDE SEQUENCE</scope>
    <source>
        <strain evidence="1">DMG-N-6</strain>
    </source>
</reference>
<dbReference type="Gene3D" id="1.10.1220.10">
    <property type="entry name" value="Met repressor-like"/>
    <property type="match status" value="1"/>
</dbReference>
<dbReference type="AlphaFoldDB" id="A0A8K0Y2U4"/>
<name>A0A8K0Y2U4_9RHOB</name>
<comment type="caution">
    <text evidence="1">The sequence shown here is derived from an EMBL/GenBank/DDBJ whole genome shotgun (WGS) entry which is preliminary data.</text>
</comment>
<protein>
    <recommendedName>
        <fullName evidence="3">Arc-like DNA binding domain-containing protein</fullName>
    </recommendedName>
</protein>
<dbReference type="RefSeq" id="WP_202690289.1">
    <property type="nucleotide sequence ID" value="NZ_JAESVN010000017.1"/>
</dbReference>
<dbReference type="InterPro" id="IPR013321">
    <property type="entry name" value="Arc_rbn_hlx_hlx"/>
</dbReference>
<sequence>MEVAMKVVQVGIRFPTDVKSWLEDQARLNRSSQNSEVVRAVRAQMLAAGVEFGDQPPAAVKAQKNHSEAQDHAAE</sequence>
<proteinExistence type="predicted"/>
<dbReference type="GO" id="GO:0006355">
    <property type="term" value="P:regulation of DNA-templated transcription"/>
    <property type="evidence" value="ECO:0007669"/>
    <property type="project" value="InterPro"/>
</dbReference>
<evidence type="ECO:0000313" key="1">
    <source>
        <dbReference type="EMBL" id="MBL4919309.1"/>
    </source>
</evidence>
<dbReference type="InterPro" id="IPR010985">
    <property type="entry name" value="Ribbon_hlx_hlx"/>
</dbReference>
<accession>A0A8K0Y2U4</accession>
<evidence type="ECO:0000313" key="2">
    <source>
        <dbReference type="Proteomes" id="UP000648908"/>
    </source>
</evidence>
<organism evidence="1 2">
    <name type="scientific">Szabonella alba</name>
    <dbReference type="NCBI Taxonomy" id="2804194"/>
    <lineage>
        <taxon>Bacteria</taxon>
        <taxon>Pseudomonadati</taxon>
        <taxon>Pseudomonadota</taxon>
        <taxon>Alphaproteobacteria</taxon>
        <taxon>Rhodobacterales</taxon>
        <taxon>Paracoccaceae</taxon>
        <taxon>Szabonella</taxon>
    </lineage>
</organism>
<dbReference type="SUPFAM" id="SSF47598">
    <property type="entry name" value="Ribbon-helix-helix"/>
    <property type="match status" value="1"/>
</dbReference>
<gene>
    <name evidence="1" type="ORF">JL811_19015</name>
</gene>
<dbReference type="Proteomes" id="UP000648908">
    <property type="component" value="Unassembled WGS sequence"/>
</dbReference>
<evidence type="ECO:0008006" key="3">
    <source>
        <dbReference type="Google" id="ProtNLM"/>
    </source>
</evidence>
<keyword evidence="2" id="KW-1185">Reference proteome</keyword>
<dbReference type="EMBL" id="JAESVN010000017">
    <property type="protein sequence ID" value="MBL4919309.1"/>
    <property type="molecule type" value="Genomic_DNA"/>
</dbReference>